<dbReference type="AlphaFoldDB" id="A0A1I4JL76"/>
<dbReference type="NCBIfam" id="TIGR02458">
    <property type="entry name" value="CbtA"/>
    <property type="match status" value="1"/>
</dbReference>
<protein>
    <submittedName>
        <fullName evidence="2">Cobalt transporter subunit CbtA</fullName>
    </submittedName>
</protein>
<evidence type="ECO:0000313" key="2">
    <source>
        <dbReference type="EMBL" id="SFL67319.1"/>
    </source>
</evidence>
<dbReference type="EMBL" id="FOTQ01000001">
    <property type="protein sequence ID" value="SFL67319.1"/>
    <property type="molecule type" value="Genomic_DNA"/>
</dbReference>
<accession>A0A1I4JL76</accession>
<keyword evidence="1" id="KW-0812">Transmembrane</keyword>
<dbReference type="Pfam" id="PF09490">
    <property type="entry name" value="CbtA"/>
    <property type="match status" value="1"/>
</dbReference>
<dbReference type="STRING" id="254406.SAMN04488042_1011075"/>
<organism evidence="2 3">
    <name type="scientific">Shimia aestuarii</name>
    <dbReference type="NCBI Taxonomy" id="254406"/>
    <lineage>
        <taxon>Bacteria</taxon>
        <taxon>Pseudomonadati</taxon>
        <taxon>Pseudomonadota</taxon>
        <taxon>Alphaproteobacteria</taxon>
        <taxon>Rhodobacterales</taxon>
        <taxon>Roseobacteraceae</taxon>
    </lineage>
</organism>
<evidence type="ECO:0000256" key="1">
    <source>
        <dbReference type="SAM" id="Phobius"/>
    </source>
</evidence>
<reference evidence="2 3" key="1">
    <citation type="submission" date="2016-10" db="EMBL/GenBank/DDBJ databases">
        <authorList>
            <person name="de Groot N.N."/>
        </authorList>
    </citation>
    <scope>NUCLEOTIDE SEQUENCE [LARGE SCALE GENOMIC DNA]</scope>
    <source>
        <strain evidence="2 3">DSM 15283</strain>
    </source>
</reference>
<name>A0A1I4JL76_9RHOB</name>
<feature type="transmembrane region" description="Helical" evidence="1">
    <location>
        <begin position="142"/>
        <end position="159"/>
    </location>
</feature>
<keyword evidence="1" id="KW-1133">Transmembrane helix</keyword>
<feature type="transmembrane region" description="Helical" evidence="1">
    <location>
        <begin position="164"/>
        <end position="180"/>
    </location>
</feature>
<dbReference type="RefSeq" id="WP_093091556.1">
    <property type="nucleotide sequence ID" value="NZ_FOTQ01000001.1"/>
</dbReference>
<evidence type="ECO:0000313" key="3">
    <source>
        <dbReference type="Proteomes" id="UP000199144"/>
    </source>
</evidence>
<dbReference type="InterPro" id="IPR012666">
    <property type="entry name" value="CbtA_put"/>
</dbReference>
<keyword evidence="3" id="KW-1185">Reference proteome</keyword>
<gene>
    <name evidence="2" type="ORF">SAMN04488042_1011075</name>
</gene>
<feature type="transmembrane region" description="Helical" evidence="1">
    <location>
        <begin position="105"/>
        <end position="122"/>
    </location>
</feature>
<keyword evidence="1" id="KW-0472">Membrane</keyword>
<proteinExistence type="predicted"/>
<feature type="transmembrane region" description="Helical" evidence="1">
    <location>
        <begin position="72"/>
        <end position="93"/>
    </location>
</feature>
<feature type="transmembrane region" description="Helical" evidence="1">
    <location>
        <begin position="9"/>
        <end position="33"/>
    </location>
</feature>
<dbReference type="OrthoDB" id="9813640at2"/>
<sequence>MTKNLLSSAVFAGLIAGLIAALLQFVFVIPLLLEGELYESGQRVHFLVDGMTQSEKGGPGLGNEWGRHLMTVAFNVVTYTGYGLLLVAAMGFARERTGLQITVQNGLIWGLCGFIAVQLAPAMGLPPELPGTPAAEVAPRQVWWIGTILATAIGLALIAFGRGVLVHAVALLLILMPHLFGAPHLDTYFGIAPPELSAEFATISLGVAAVGWCLLGYFSAYFLARGED</sequence>
<feature type="transmembrane region" description="Helical" evidence="1">
    <location>
        <begin position="200"/>
        <end position="224"/>
    </location>
</feature>
<dbReference type="Proteomes" id="UP000199144">
    <property type="component" value="Unassembled WGS sequence"/>
</dbReference>